<dbReference type="GO" id="GO:0005524">
    <property type="term" value="F:ATP binding"/>
    <property type="evidence" value="ECO:0007669"/>
    <property type="project" value="UniProtKB-KW"/>
</dbReference>
<name>A0A1F5KA09_9BACT</name>
<dbReference type="GO" id="GO:0008033">
    <property type="term" value="P:tRNA processing"/>
    <property type="evidence" value="ECO:0007669"/>
    <property type="project" value="UniProtKB-KW"/>
</dbReference>
<dbReference type="InterPro" id="IPR017945">
    <property type="entry name" value="DHBP_synth_RibB-like_a/b_dom"/>
</dbReference>
<dbReference type="SUPFAM" id="SSF55821">
    <property type="entry name" value="YrdC/RibB"/>
    <property type="match status" value="1"/>
</dbReference>
<evidence type="ECO:0000256" key="9">
    <source>
        <dbReference type="ARBA" id="ARBA00022840"/>
    </source>
</evidence>
<evidence type="ECO:0000256" key="5">
    <source>
        <dbReference type="ARBA" id="ARBA00022679"/>
    </source>
</evidence>
<evidence type="ECO:0000256" key="3">
    <source>
        <dbReference type="ARBA" id="ARBA00012584"/>
    </source>
</evidence>
<evidence type="ECO:0000256" key="7">
    <source>
        <dbReference type="ARBA" id="ARBA00022695"/>
    </source>
</evidence>
<keyword evidence="8" id="KW-0547">Nucleotide-binding</keyword>
<dbReference type="Pfam" id="PF01300">
    <property type="entry name" value="Sua5_yciO_yrdC"/>
    <property type="match status" value="1"/>
</dbReference>
<dbReference type="AlphaFoldDB" id="A0A1F5KA09"/>
<dbReference type="NCBIfam" id="TIGR00057">
    <property type="entry name" value="L-threonylcarbamoyladenylate synthase"/>
    <property type="match status" value="1"/>
</dbReference>
<keyword evidence="6" id="KW-0819">tRNA processing</keyword>
<accession>A0A1F5KA09</accession>
<evidence type="ECO:0000256" key="1">
    <source>
        <dbReference type="ARBA" id="ARBA00004496"/>
    </source>
</evidence>
<dbReference type="PANTHER" id="PTHR17490:SF16">
    <property type="entry name" value="THREONYLCARBAMOYL-AMP SYNTHASE"/>
    <property type="match status" value="1"/>
</dbReference>
<evidence type="ECO:0000256" key="4">
    <source>
        <dbReference type="ARBA" id="ARBA00022490"/>
    </source>
</evidence>
<dbReference type="Proteomes" id="UP000176527">
    <property type="component" value="Unassembled WGS sequence"/>
</dbReference>
<evidence type="ECO:0000256" key="10">
    <source>
        <dbReference type="ARBA" id="ARBA00029774"/>
    </source>
</evidence>
<dbReference type="PROSITE" id="PS51163">
    <property type="entry name" value="YRDC"/>
    <property type="match status" value="1"/>
</dbReference>
<dbReference type="GO" id="GO:0006450">
    <property type="term" value="P:regulation of translational fidelity"/>
    <property type="evidence" value="ECO:0007669"/>
    <property type="project" value="TreeGrafter"/>
</dbReference>
<evidence type="ECO:0000256" key="11">
    <source>
        <dbReference type="ARBA" id="ARBA00048366"/>
    </source>
</evidence>
<feature type="domain" description="YrdC-like" evidence="12">
    <location>
        <begin position="1"/>
        <end position="196"/>
    </location>
</feature>
<sequence length="202" mass="21852">MNSWKKAAEILTQGGVVIIPSDSSFGIAALASDEKAIERVYKIKGREPGKPSLLIVGSVEQARELVEFTPLAEKLAQKYWLAPPKPSGEGGSGGLTLVLNAKKLDLPEQIYGENKTLAVRLPDKKELQDLALEAGMFILPSANLAGLNAPFVPQEVDEKIKNQVDFFLDEPTDGNMPSTILDARGEKSIILRAGSIKVEERS</sequence>
<keyword evidence="9" id="KW-0067">ATP-binding</keyword>
<reference evidence="13 14" key="1">
    <citation type="journal article" date="2016" name="Nat. Commun.">
        <title>Thousands of microbial genomes shed light on interconnected biogeochemical processes in an aquifer system.</title>
        <authorList>
            <person name="Anantharaman K."/>
            <person name="Brown C.T."/>
            <person name="Hug L.A."/>
            <person name="Sharon I."/>
            <person name="Castelle C.J."/>
            <person name="Probst A.J."/>
            <person name="Thomas B.C."/>
            <person name="Singh A."/>
            <person name="Wilkins M.J."/>
            <person name="Karaoz U."/>
            <person name="Brodie E.L."/>
            <person name="Williams K.H."/>
            <person name="Hubbard S.S."/>
            <person name="Banfield J.F."/>
        </authorList>
    </citation>
    <scope>NUCLEOTIDE SEQUENCE [LARGE SCALE GENOMIC DNA]</scope>
</reference>
<dbReference type="PANTHER" id="PTHR17490">
    <property type="entry name" value="SUA5"/>
    <property type="match status" value="1"/>
</dbReference>
<comment type="catalytic activity">
    <reaction evidence="11">
        <text>L-threonine + hydrogencarbonate + ATP = L-threonylcarbamoyladenylate + diphosphate + H2O</text>
        <dbReference type="Rhea" id="RHEA:36407"/>
        <dbReference type="ChEBI" id="CHEBI:15377"/>
        <dbReference type="ChEBI" id="CHEBI:17544"/>
        <dbReference type="ChEBI" id="CHEBI:30616"/>
        <dbReference type="ChEBI" id="CHEBI:33019"/>
        <dbReference type="ChEBI" id="CHEBI:57926"/>
        <dbReference type="ChEBI" id="CHEBI:73682"/>
        <dbReference type="EC" id="2.7.7.87"/>
    </reaction>
</comment>
<evidence type="ECO:0000256" key="6">
    <source>
        <dbReference type="ARBA" id="ARBA00022694"/>
    </source>
</evidence>
<dbReference type="EC" id="2.7.7.87" evidence="3"/>
<protein>
    <recommendedName>
        <fullName evidence="10">L-threonylcarbamoyladenylate synthase</fullName>
        <ecNumber evidence="3">2.7.7.87</ecNumber>
    </recommendedName>
    <alternativeName>
        <fullName evidence="10">L-threonylcarbamoyladenylate synthase</fullName>
    </alternativeName>
</protein>
<organism evidence="13 14">
    <name type="scientific">Candidatus Daviesbacteria bacterium RIFCSPHIGHO2_12_FULL_37_11</name>
    <dbReference type="NCBI Taxonomy" id="1797777"/>
    <lineage>
        <taxon>Bacteria</taxon>
        <taxon>Candidatus Daviesiibacteriota</taxon>
    </lineage>
</organism>
<comment type="caution">
    <text evidence="13">The sequence shown here is derived from an EMBL/GenBank/DDBJ whole genome shotgun (WGS) entry which is preliminary data.</text>
</comment>
<evidence type="ECO:0000259" key="12">
    <source>
        <dbReference type="PROSITE" id="PS51163"/>
    </source>
</evidence>
<dbReference type="InterPro" id="IPR006070">
    <property type="entry name" value="Sua5-like_dom"/>
</dbReference>
<dbReference type="GO" id="GO:0000049">
    <property type="term" value="F:tRNA binding"/>
    <property type="evidence" value="ECO:0007669"/>
    <property type="project" value="TreeGrafter"/>
</dbReference>
<dbReference type="InterPro" id="IPR050156">
    <property type="entry name" value="TC-AMP_synthase_SUA5"/>
</dbReference>
<dbReference type="GO" id="GO:0003725">
    <property type="term" value="F:double-stranded RNA binding"/>
    <property type="evidence" value="ECO:0007669"/>
    <property type="project" value="InterPro"/>
</dbReference>
<keyword evidence="4" id="KW-0963">Cytoplasm</keyword>
<comment type="subcellular location">
    <subcellularLocation>
        <location evidence="1">Cytoplasm</location>
    </subcellularLocation>
</comment>
<gene>
    <name evidence="13" type="ORF">A3F00_05240</name>
</gene>
<evidence type="ECO:0000313" key="13">
    <source>
        <dbReference type="EMBL" id="OGE37783.1"/>
    </source>
</evidence>
<comment type="similarity">
    <text evidence="2">Belongs to the SUA5 family.</text>
</comment>
<proteinExistence type="inferred from homology"/>
<dbReference type="Gene3D" id="3.90.870.10">
    <property type="entry name" value="DHBP synthase"/>
    <property type="match status" value="1"/>
</dbReference>
<dbReference type="GO" id="GO:0061710">
    <property type="term" value="F:L-threonylcarbamoyladenylate synthase"/>
    <property type="evidence" value="ECO:0007669"/>
    <property type="project" value="UniProtKB-EC"/>
</dbReference>
<dbReference type="EMBL" id="MFDE01000037">
    <property type="protein sequence ID" value="OGE37783.1"/>
    <property type="molecule type" value="Genomic_DNA"/>
</dbReference>
<dbReference type="GO" id="GO:0005737">
    <property type="term" value="C:cytoplasm"/>
    <property type="evidence" value="ECO:0007669"/>
    <property type="project" value="UniProtKB-SubCell"/>
</dbReference>
<keyword evidence="5" id="KW-0808">Transferase</keyword>
<keyword evidence="7" id="KW-0548">Nucleotidyltransferase</keyword>
<evidence type="ECO:0000256" key="8">
    <source>
        <dbReference type="ARBA" id="ARBA00022741"/>
    </source>
</evidence>
<evidence type="ECO:0000256" key="2">
    <source>
        <dbReference type="ARBA" id="ARBA00007663"/>
    </source>
</evidence>
<evidence type="ECO:0000313" key="14">
    <source>
        <dbReference type="Proteomes" id="UP000176527"/>
    </source>
</evidence>